<dbReference type="Proteomes" id="UP000198741">
    <property type="component" value="Chromosome I"/>
</dbReference>
<sequence>MAVQGVANLLVRGLLRTPLVSRLISRELVTVYVVGRKSGRHYTVPVAYTIHDGAVLIGTPFGWGRNLRTGQPVNIRLKGRLRTADVEAFTDEPHVVEHYALISRAKRNFAKFNQIRIDADGEPNAEDLHLAWAAGARAFRLTPR</sequence>
<dbReference type="AlphaFoldDB" id="A0A1H0S249"/>
<proteinExistence type="predicted"/>
<evidence type="ECO:0000313" key="2">
    <source>
        <dbReference type="Proteomes" id="UP000198741"/>
    </source>
</evidence>
<keyword evidence="2" id="KW-1185">Reference proteome</keyword>
<dbReference type="EMBL" id="LT629710">
    <property type="protein sequence ID" value="SDP35780.1"/>
    <property type="molecule type" value="Genomic_DNA"/>
</dbReference>
<reference evidence="1 2" key="1">
    <citation type="submission" date="2016-10" db="EMBL/GenBank/DDBJ databases">
        <authorList>
            <person name="de Groot N.N."/>
        </authorList>
    </citation>
    <scope>NUCLEOTIDE SEQUENCE [LARGE SCALE GENOMIC DNA]</scope>
    <source>
        <strain evidence="2">P4-7,KCTC 19426,CECT 7604</strain>
    </source>
</reference>
<dbReference type="Gene3D" id="2.30.110.10">
    <property type="entry name" value="Electron Transport, Fmn-binding Protein, Chain A"/>
    <property type="match status" value="1"/>
</dbReference>
<gene>
    <name evidence="1" type="ORF">SAMN04515671_3866</name>
</gene>
<dbReference type="OrthoDB" id="3292498at2"/>
<protein>
    <recommendedName>
        <fullName evidence="3">Deazaflavin-dependent oxidoreductase, nitroreductase family</fullName>
    </recommendedName>
</protein>
<accession>A0A1H0S249</accession>
<organism evidence="1 2">
    <name type="scientific">Nakamurella panacisegetis</name>
    <dbReference type="NCBI Taxonomy" id="1090615"/>
    <lineage>
        <taxon>Bacteria</taxon>
        <taxon>Bacillati</taxon>
        <taxon>Actinomycetota</taxon>
        <taxon>Actinomycetes</taxon>
        <taxon>Nakamurellales</taxon>
        <taxon>Nakamurellaceae</taxon>
        <taxon>Nakamurella</taxon>
    </lineage>
</organism>
<name>A0A1H0S249_9ACTN</name>
<dbReference type="InterPro" id="IPR012349">
    <property type="entry name" value="Split_barrel_FMN-bd"/>
</dbReference>
<evidence type="ECO:0000313" key="1">
    <source>
        <dbReference type="EMBL" id="SDP35780.1"/>
    </source>
</evidence>
<evidence type="ECO:0008006" key="3">
    <source>
        <dbReference type="Google" id="ProtNLM"/>
    </source>
</evidence>